<evidence type="ECO:0000313" key="4">
    <source>
        <dbReference type="Proteomes" id="UP000070700"/>
    </source>
</evidence>
<sequence>MDMRGGSRDGAVNRTLEGSERDNIVIESADVVSPTLPGSHSHSRGLSESQNLLPNSPKNLFEYSSTTRYIFDPPENTKYDPRSAPKINGRETPTWSGVPQSLRRTTRRRWQDAAIDVLAILASMPFFALASALIWVDGEEVGKGKDNSLEQLIKGAATLFPLVFSVVVGRTMIKIASWKAGRGTSIGFLERLLGSRTVGGTIITAIGLRSFTIGSLILILLWLLSPLGSQSVLRILSTTDRSTNSTTNITYINSRQQSYAGQVEMNNWSNGLASVVSASLLAPEEVKSSSMDTWGNVKIPLFSSLSNISEDDNGWRQIPQSDFSLVHSSLLGIPVSDVGNGNSTFNLESTYTELTCSNRTSTVTRGTGFFINPGLISTTGPFIAAQNITSTTAWAIGYLGDDVTSLLPNTSIQALDTLPINDTTMNNVLPGLLLYQDFTGTSNVTSIYCIPSQTYVESTITCASAPNTSPSCTVTAQRLSLLANKSSAITPLSISNLFRGLSSYLPAATPQLNHVDIMQNYIYSPLDNPFIQSAQYPLYTSPSGQESRFLNLSFTDFSIRLSQVLNAVLQGSTMNYTTYLTSSSSFSSSTSTISSTPSDLDTQIQLLAPTLSVPSTTTHQINTYKISPTYLTLFLLSTTFLLLTALLSLLLTQITLSPSSYINHLTSLLRDSPHLPLPAGGVSISGFRRAREVGGMRVRLGDVGNVDGGYEIGVGAAVVVGRVGLGLLGEKDGRGGVRGLDRRKLYL</sequence>
<proteinExistence type="predicted"/>
<accession>A0A194XN83</accession>
<organism evidence="3 4">
    <name type="scientific">Mollisia scopiformis</name>
    <name type="common">Conifer needle endophyte fungus</name>
    <name type="synonym">Phialocephala scopiformis</name>
    <dbReference type="NCBI Taxonomy" id="149040"/>
    <lineage>
        <taxon>Eukaryota</taxon>
        <taxon>Fungi</taxon>
        <taxon>Dikarya</taxon>
        <taxon>Ascomycota</taxon>
        <taxon>Pezizomycotina</taxon>
        <taxon>Leotiomycetes</taxon>
        <taxon>Helotiales</taxon>
        <taxon>Mollisiaceae</taxon>
        <taxon>Mollisia</taxon>
    </lineage>
</organism>
<feature type="compositionally biased region" description="Polar residues" evidence="1">
    <location>
        <begin position="91"/>
        <end position="103"/>
    </location>
</feature>
<keyword evidence="2" id="KW-1133">Transmembrane helix</keyword>
<feature type="transmembrane region" description="Helical" evidence="2">
    <location>
        <begin position="630"/>
        <end position="651"/>
    </location>
</feature>
<dbReference type="RefSeq" id="XP_018075956.1">
    <property type="nucleotide sequence ID" value="XM_018222177.1"/>
</dbReference>
<dbReference type="AlphaFoldDB" id="A0A194XN83"/>
<dbReference type="InParanoid" id="A0A194XN83"/>
<feature type="transmembrane region" description="Helical" evidence="2">
    <location>
        <begin position="113"/>
        <end position="136"/>
    </location>
</feature>
<feature type="region of interest" description="Disordered" evidence="1">
    <location>
        <begin position="33"/>
        <end position="57"/>
    </location>
</feature>
<dbReference type="GeneID" id="28831903"/>
<dbReference type="OrthoDB" id="3692311at2759"/>
<dbReference type="Proteomes" id="UP000070700">
    <property type="component" value="Unassembled WGS sequence"/>
</dbReference>
<keyword evidence="2" id="KW-0472">Membrane</keyword>
<dbReference type="KEGG" id="psco:LY89DRAFT_778016"/>
<name>A0A194XN83_MOLSC</name>
<feature type="transmembrane region" description="Helical" evidence="2">
    <location>
        <begin position="198"/>
        <end position="224"/>
    </location>
</feature>
<feature type="region of interest" description="Disordered" evidence="1">
    <location>
        <begin position="72"/>
        <end position="103"/>
    </location>
</feature>
<feature type="region of interest" description="Disordered" evidence="1">
    <location>
        <begin position="1"/>
        <end position="21"/>
    </location>
</feature>
<dbReference type="EMBL" id="KQ947407">
    <property type="protein sequence ID" value="KUJ21601.1"/>
    <property type="molecule type" value="Genomic_DNA"/>
</dbReference>
<evidence type="ECO:0000256" key="2">
    <source>
        <dbReference type="SAM" id="Phobius"/>
    </source>
</evidence>
<keyword evidence="4" id="KW-1185">Reference proteome</keyword>
<protein>
    <submittedName>
        <fullName evidence="3">Uncharacterized protein</fullName>
    </submittedName>
</protein>
<evidence type="ECO:0000256" key="1">
    <source>
        <dbReference type="SAM" id="MobiDB-lite"/>
    </source>
</evidence>
<feature type="compositionally biased region" description="Polar residues" evidence="1">
    <location>
        <begin position="36"/>
        <end position="57"/>
    </location>
</feature>
<evidence type="ECO:0000313" key="3">
    <source>
        <dbReference type="EMBL" id="KUJ21601.1"/>
    </source>
</evidence>
<reference evidence="3 4" key="1">
    <citation type="submission" date="2015-10" db="EMBL/GenBank/DDBJ databases">
        <title>Full genome of DAOMC 229536 Phialocephala scopiformis, a fungal endophyte of spruce producing the potent anti-insectan compound rugulosin.</title>
        <authorList>
            <consortium name="DOE Joint Genome Institute"/>
            <person name="Walker A.K."/>
            <person name="Frasz S.L."/>
            <person name="Seifert K.A."/>
            <person name="Miller J.D."/>
            <person name="Mondo S.J."/>
            <person name="Labutti K."/>
            <person name="Lipzen A."/>
            <person name="Dockter R."/>
            <person name="Kennedy M."/>
            <person name="Grigoriev I.V."/>
            <person name="Spatafora J.W."/>
        </authorList>
    </citation>
    <scope>NUCLEOTIDE SEQUENCE [LARGE SCALE GENOMIC DNA]</scope>
    <source>
        <strain evidence="3 4">CBS 120377</strain>
    </source>
</reference>
<keyword evidence="2" id="KW-0812">Transmembrane</keyword>
<feature type="transmembrane region" description="Helical" evidence="2">
    <location>
        <begin position="156"/>
        <end position="177"/>
    </location>
</feature>
<gene>
    <name evidence="3" type="ORF">LY89DRAFT_778016</name>
</gene>